<dbReference type="InterPro" id="IPR031168">
    <property type="entry name" value="G_TrmE"/>
</dbReference>
<dbReference type="Gene3D" id="3.30.1360.120">
    <property type="entry name" value="Probable tRNA modification gtpase trme, domain 1"/>
    <property type="match status" value="1"/>
</dbReference>
<dbReference type="Pfam" id="PF12631">
    <property type="entry name" value="MnmE_helical"/>
    <property type="match status" value="1"/>
</dbReference>
<dbReference type="InterPro" id="IPR004520">
    <property type="entry name" value="GTPase_MnmE"/>
</dbReference>
<gene>
    <name evidence="6 9" type="primary">mnmE</name>
    <name evidence="6" type="synonym">trmE</name>
    <name evidence="9" type="ORF">ABUE31_09225</name>
</gene>
<dbReference type="InterPro" id="IPR025867">
    <property type="entry name" value="MnmE_helical"/>
</dbReference>
<feature type="binding site" evidence="6">
    <location>
        <position position="80"/>
    </location>
    <ligand>
        <name>(6S)-5-formyl-5,6,7,8-tetrahydrofolate</name>
        <dbReference type="ChEBI" id="CHEBI:57457"/>
    </ligand>
</feature>
<dbReference type="EC" id="3.6.-.-" evidence="6"/>
<keyword evidence="2 6" id="KW-0819">tRNA processing</keyword>
<reference evidence="9 10" key="1">
    <citation type="submission" date="2024-06" db="EMBL/GenBank/DDBJ databases">
        <authorList>
            <person name="Tuo L."/>
        </authorList>
    </citation>
    <scope>NUCLEOTIDE SEQUENCE [LARGE SCALE GENOMIC DNA]</scope>
    <source>
        <strain evidence="9 10">ZMM04-5</strain>
    </source>
</reference>
<keyword evidence="6" id="KW-0963">Cytoplasm</keyword>
<dbReference type="Gene3D" id="1.20.120.430">
    <property type="entry name" value="tRNA modification GTPase MnmE domain 2"/>
    <property type="match status" value="1"/>
</dbReference>
<evidence type="ECO:0000256" key="7">
    <source>
        <dbReference type="RuleBase" id="RU003313"/>
    </source>
</evidence>
<accession>A0ABV3R078</accession>
<comment type="caution">
    <text evidence="9">The sequence shown here is derived from an EMBL/GenBank/DDBJ whole genome shotgun (WGS) entry which is preliminary data.</text>
</comment>
<feature type="binding site" evidence="6">
    <location>
        <begin position="271"/>
        <end position="274"/>
    </location>
    <ligand>
        <name>GTP</name>
        <dbReference type="ChEBI" id="CHEBI:37565"/>
    </ligand>
</feature>
<keyword evidence="5 6" id="KW-0342">GTP-binding</keyword>
<dbReference type="HAMAP" id="MF_00379">
    <property type="entry name" value="GTPase_MnmE"/>
    <property type="match status" value="1"/>
</dbReference>
<evidence type="ECO:0000259" key="8">
    <source>
        <dbReference type="PROSITE" id="PS51709"/>
    </source>
</evidence>
<evidence type="ECO:0000313" key="10">
    <source>
        <dbReference type="Proteomes" id="UP001556196"/>
    </source>
</evidence>
<protein>
    <recommendedName>
        <fullName evidence="6">tRNA modification GTPase MnmE</fullName>
        <ecNumber evidence="6">3.6.-.-</ecNumber>
    </recommendedName>
</protein>
<dbReference type="SUPFAM" id="SSF116878">
    <property type="entry name" value="TrmE connector domain"/>
    <property type="match status" value="1"/>
</dbReference>
<evidence type="ECO:0000256" key="2">
    <source>
        <dbReference type="ARBA" id="ARBA00022694"/>
    </source>
</evidence>
<feature type="binding site" evidence="6">
    <location>
        <begin position="227"/>
        <end position="232"/>
    </location>
    <ligand>
        <name>GTP</name>
        <dbReference type="ChEBI" id="CHEBI:37565"/>
    </ligand>
</feature>
<dbReference type="InterPro" id="IPR027368">
    <property type="entry name" value="MnmE_dom2"/>
</dbReference>
<evidence type="ECO:0000256" key="5">
    <source>
        <dbReference type="ARBA" id="ARBA00023134"/>
    </source>
</evidence>
<comment type="subunit">
    <text evidence="6">Homodimer. Heterotetramer of two MnmE and two MnmG subunits.</text>
</comment>
<keyword evidence="10" id="KW-1185">Reference proteome</keyword>
<name>A0ABV3R078_9HYPH</name>
<comment type="function">
    <text evidence="6">Exhibits a very high intrinsic GTPase hydrolysis rate. Involved in the addition of a carboxymethylaminomethyl (cmnm) group at the wobble position (U34) of certain tRNAs, forming tRNA-cmnm(5)s(2)U34.</text>
</comment>
<dbReference type="RefSeq" id="WP_367723234.1">
    <property type="nucleotide sequence ID" value="NZ_JBFOCI010000002.1"/>
</dbReference>
<evidence type="ECO:0000256" key="6">
    <source>
        <dbReference type="HAMAP-Rule" id="MF_00379"/>
    </source>
</evidence>
<comment type="caution">
    <text evidence="6">Lacks conserved residue(s) required for the propagation of feature annotation.</text>
</comment>
<dbReference type="EMBL" id="JBFOCI010000002">
    <property type="protein sequence ID" value="MEW9806163.1"/>
    <property type="molecule type" value="Genomic_DNA"/>
</dbReference>
<dbReference type="InterPro" id="IPR027417">
    <property type="entry name" value="P-loop_NTPase"/>
</dbReference>
<feature type="binding site" evidence="6">
    <location>
        <position position="252"/>
    </location>
    <ligand>
        <name>Mg(2+)</name>
        <dbReference type="ChEBI" id="CHEBI:18420"/>
    </ligand>
</feature>
<feature type="binding site" evidence="6">
    <location>
        <begin position="246"/>
        <end position="252"/>
    </location>
    <ligand>
        <name>GTP</name>
        <dbReference type="ChEBI" id="CHEBI:37565"/>
    </ligand>
</feature>
<dbReference type="InterPro" id="IPR027266">
    <property type="entry name" value="TrmE/GcvT-like"/>
</dbReference>
<organism evidence="9 10">
    <name type="scientific">Mesorhizobium marinum</name>
    <dbReference type="NCBI Taxonomy" id="3228790"/>
    <lineage>
        <taxon>Bacteria</taxon>
        <taxon>Pseudomonadati</taxon>
        <taxon>Pseudomonadota</taxon>
        <taxon>Alphaproteobacteria</taxon>
        <taxon>Hyphomicrobiales</taxon>
        <taxon>Phyllobacteriaceae</taxon>
        <taxon>Mesorhizobium</taxon>
    </lineage>
</organism>
<dbReference type="PRINTS" id="PR00326">
    <property type="entry name" value="GTP1OBG"/>
</dbReference>
<comment type="subcellular location">
    <subcellularLocation>
        <location evidence="6">Cytoplasm</location>
    </subcellularLocation>
</comment>
<dbReference type="PANTHER" id="PTHR42714:SF2">
    <property type="entry name" value="TRNA MODIFICATION GTPASE GTPBP3, MITOCHONDRIAL"/>
    <property type="match status" value="1"/>
</dbReference>
<feature type="domain" description="TrmE-type G" evidence="8">
    <location>
        <begin position="217"/>
        <end position="367"/>
    </location>
</feature>
<dbReference type="Gene3D" id="3.40.50.300">
    <property type="entry name" value="P-loop containing nucleotide triphosphate hydrolases"/>
    <property type="match status" value="1"/>
</dbReference>
<feature type="binding site" evidence="6">
    <location>
        <position position="231"/>
    </location>
    <ligand>
        <name>Mg(2+)</name>
        <dbReference type="ChEBI" id="CHEBI:18420"/>
    </ligand>
</feature>
<comment type="similarity">
    <text evidence="1 6 7">Belongs to the TRAFAC class TrmE-Era-EngA-EngB-Septin-like GTPase superfamily. TrmE GTPase family.</text>
</comment>
<dbReference type="Pfam" id="PF01926">
    <property type="entry name" value="MMR_HSR1"/>
    <property type="match status" value="1"/>
</dbReference>
<dbReference type="CDD" id="cd04164">
    <property type="entry name" value="trmE"/>
    <property type="match status" value="1"/>
</dbReference>
<keyword evidence="6" id="KW-0460">Magnesium</keyword>
<proteinExistence type="inferred from homology"/>
<dbReference type="NCBIfam" id="NF003661">
    <property type="entry name" value="PRK05291.1-3"/>
    <property type="match status" value="1"/>
</dbReference>
<sequence>MAAPDTIVALSSGRLPSGVAVIRISGPSTRFVLETIAGKVTEPRIARYTSFRTGGDAKIDSGLLLFFPAPHSFTGEDCAEFHIHGGKATVAALLERLTAFPGVRHAEAGEFTRRAFLNGKLDLTETEALADLISAETEAQRRMAVLNADGAQSKLYGAWRQRLIHALAMIEAELDFADESDVPGSVADVIWADMRSLVSEIETHVAGYHRAEIIRDGFDVVIMGAPNAGKSSLLNALARREAAIVSDEPGTTRDLVELALDLGGVRVRLTDTAGIRENAGKVEAIGIERARQRAEVADLVLMLLDVTGNAVDRPSVVNPNVVHIWTKVDLGSHASGPVALGDCDLGVSTVTGEGIAGLLDLLKVKANEAAGGAGDVLPTRLRHVQLLQEAASHIAGALRGEKQGLELRSDDLRRAAASVGRISGAVDVEDLLDVIFSQFCIGK</sequence>
<keyword evidence="3 6" id="KW-0547">Nucleotide-binding</keyword>
<dbReference type="SUPFAM" id="SSF52540">
    <property type="entry name" value="P-loop containing nucleoside triphosphate hydrolases"/>
    <property type="match status" value="1"/>
</dbReference>
<dbReference type="CDD" id="cd14858">
    <property type="entry name" value="TrmE_N"/>
    <property type="match status" value="1"/>
</dbReference>
<feature type="binding site" evidence="6">
    <location>
        <position position="443"/>
    </location>
    <ligand>
        <name>(6S)-5-formyl-5,6,7,8-tetrahydrofolate</name>
        <dbReference type="ChEBI" id="CHEBI:57457"/>
    </ligand>
</feature>
<dbReference type="PROSITE" id="PS51709">
    <property type="entry name" value="G_TRME"/>
    <property type="match status" value="1"/>
</dbReference>
<feature type="binding site" evidence="6">
    <location>
        <position position="120"/>
    </location>
    <ligand>
        <name>(6S)-5-formyl-5,6,7,8-tetrahydrofolate</name>
        <dbReference type="ChEBI" id="CHEBI:57457"/>
    </ligand>
</feature>
<evidence type="ECO:0000256" key="4">
    <source>
        <dbReference type="ARBA" id="ARBA00022958"/>
    </source>
</evidence>
<keyword evidence="6 9" id="KW-0378">Hydrolase</keyword>
<dbReference type="Proteomes" id="UP001556196">
    <property type="component" value="Unassembled WGS sequence"/>
</dbReference>
<dbReference type="Pfam" id="PF10396">
    <property type="entry name" value="TrmE_N"/>
    <property type="match status" value="1"/>
</dbReference>
<evidence type="ECO:0000313" key="9">
    <source>
        <dbReference type="EMBL" id="MEW9806163.1"/>
    </source>
</evidence>
<keyword evidence="6" id="KW-0479">Metal-binding</keyword>
<dbReference type="NCBIfam" id="TIGR00231">
    <property type="entry name" value="small_GTP"/>
    <property type="match status" value="1"/>
</dbReference>
<feature type="binding site" evidence="6">
    <location>
        <position position="23"/>
    </location>
    <ligand>
        <name>(6S)-5-formyl-5,6,7,8-tetrahydrofolate</name>
        <dbReference type="ChEBI" id="CHEBI:57457"/>
    </ligand>
</feature>
<dbReference type="InterPro" id="IPR006073">
    <property type="entry name" value="GTP-bd"/>
</dbReference>
<evidence type="ECO:0000256" key="1">
    <source>
        <dbReference type="ARBA" id="ARBA00011043"/>
    </source>
</evidence>
<dbReference type="InterPro" id="IPR005225">
    <property type="entry name" value="Small_GTP-bd"/>
</dbReference>
<evidence type="ECO:0000256" key="3">
    <source>
        <dbReference type="ARBA" id="ARBA00022741"/>
    </source>
</evidence>
<dbReference type="PANTHER" id="PTHR42714">
    <property type="entry name" value="TRNA MODIFICATION GTPASE GTPBP3"/>
    <property type="match status" value="1"/>
</dbReference>
<dbReference type="GO" id="GO:0016787">
    <property type="term" value="F:hydrolase activity"/>
    <property type="evidence" value="ECO:0007669"/>
    <property type="project" value="UniProtKB-KW"/>
</dbReference>
<dbReference type="NCBIfam" id="TIGR00450">
    <property type="entry name" value="mnmE_trmE_thdF"/>
    <property type="match status" value="1"/>
</dbReference>
<comment type="cofactor">
    <cofactor evidence="6">
        <name>K(+)</name>
        <dbReference type="ChEBI" id="CHEBI:29103"/>
    </cofactor>
    <text evidence="6">Binds 1 potassium ion per subunit.</text>
</comment>
<dbReference type="InterPro" id="IPR018948">
    <property type="entry name" value="GTP-bd_TrmE_N"/>
</dbReference>
<keyword evidence="4 6" id="KW-0630">Potassium</keyword>